<feature type="transmembrane region" description="Helical" evidence="8">
    <location>
        <begin position="92"/>
        <end position="112"/>
    </location>
</feature>
<dbReference type="GO" id="GO:0005886">
    <property type="term" value="C:plasma membrane"/>
    <property type="evidence" value="ECO:0007669"/>
    <property type="project" value="UniProtKB-SubCell"/>
</dbReference>
<dbReference type="PANTHER" id="PTHR33908:SF11">
    <property type="entry name" value="MEMBRANE PROTEIN"/>
    <property type="match status" value="1"/>
</dbReference>
<evidence type="ECO:0000256" key="7">
    <source>
        <dbReference type="ARBA" id="ARBA00023136"/>
    </source>
</evidence>
<dbReference type="AlphaFoldDB" id="A0A558R8E9"/>
<feature type="transmembrane region" description="Helical" evidence="8">
    <location>
        <begin position="359"/>
        <end position="376"/>
    </location>
</feature>
<name>A0A558R8E9_9SPHN</name>
<comment type="subcellular location">
    <subcellularLocation>
        <location evidence="1">Cell membrane</location>
        <topology evidence="1">Multi-pass membrane protein</topology>
    </subcellularLocation>
</comment>
<dbReference type="PANTHER" id="PTHR33908">
    <property type="entry name" value="MANNOSYLTRANSFERASE YKCB-RELATED"/>
    <property type="match status" value="1"/>
</dbReference>
<feature type="transmembrane region" description="Helical" evidence="8">
    <location>
        <begin position="183"/>
        <end position="211"/>
    </location>
</feature>
<gene>
    <name evidence="9" type="ORF">FOY91_06535</name>
</gene>
<evidence type="ECO:0000256" key="6">
    <source>
        <dbReference type="ARBA" id="ARBA00022989"/>
    </source>
</evidence>
<feature type="transmembrane region" description="Helical" evidence="8">
    <location>
        <begin position="223"/>
        <end position="245"/>
    </location>
</feature>
<evidence type="ECO:0000256" key="5">
    <source>
        <dbReference type="ARBA" id="ARBA00022692"/>
    </source>
</evidence>
<dbReference type="OrthoDB" id="559425at2"/>
<feature type="transmembrane region" description="Helical" evidence="8">
    <location>
        <begin position="337"/>
        <end position="353"/>
    </location>
</feature>
<feature type="transmembrane region" description="Helical" evidence="8">
    <location>
        <begin position="149"/>
        <end position="171"/>
    </location>
</feature>
<accession>A0A558R8E9</accession>
<dbReference type="GO" id="GO:0016763">
    <property type="term" value="F:pentosyltransferase activity"/>
    <property type="evidence" value="ECO:0007669"/>
    <property type="project" value="TreeGrafter"/>
</dbReference>
<feature type="transmembrane region" description="Helical" evidence="8">
    <location>
        <begin position="303"/>
        <end position="330"/>
    </location>
</feature>
<evidence type="ECO:0000313" key="10">
    <source>
        <dbReference type="Proteomes" id="UP000318681"/>
    </source>
</evidence>
<keyword evidence="10" id="KW-1185">Reference proteome</keyword>
<protein>
    <recommendedName>
        <fullName evidence="11">Glycosyltransferase RgtA/B/C/D-like domain-containing protein</fullName>
    </recommendedName>
</protein>
<dbReference type="Proteomes" id="UP000318681">
    <property type="component" value="Unassembled WGS sequence"/>
</dbReference>
<dbReference type="EMBL" id="VNIM01000018">
    <property type="protein sequence ID" value="TVV75647.1"/>
    <property type="molecule type" value="Genomic_DNA"/>
</dbReference>
<keyword evidence="3" id="KW-0328">Glycosyltransferase</keyword>
<evidence type="ECO:0000313" key="9">
    <source>
        <dbReference type="EMBL" id="TVV75647.1"/>
    </source>
</evidence>
<keyword evidence="5 8" id="KW-0812">Transmembrane</keyword>
<feature type="transmembrane region" description="Helical" evidence="8">
    <location>
        <begin position="266"/>
        <end position="291"/>
    </location>
</feature>
<feature type="transmembrane region" description="Helical" evidence="8">
    <location>
        <begin position="124"/>
        <end position="143"/>
    </location>
</feature>
<reference evidence="9 10" key="1">
    <citation type="submission" date="2019-07" db="EMBL/GenBank/DDBJ databases">
        <title>Sphingomonas solaris sp. nov., isolated from a solar panel from Boston, Massachusetts.</title>
        <authorList>
            <person name="Tanner K."/>
            <person name="Pascual J."/>
            <person name="Mancuso C."/>
            <person name="Pereto J."/>
            <person name="Khalil A."/>
            <person name="Vilanova C."/>
        </authorList>
    </citation>
    <scope>NUCLEOTIDE SEQUENCE [LARGE SCALE GENOMIC DNA]</scope>
    <source>
        <strain evidence="9 10">R4DWN</strain>
    </source>
</reference>
<organism evidence="9 10">
    <name type="scientific">Alterirhizorhabdus solaris</name>
    <dbReference type="NCBI Taxonomy" id="2529389"/>
    <lineage>
        <taxon>Bacteria</taxon>
        <taxon>Pseudomonadati</taxon>
        <taxon>Pseudomonadota</taxon>
        <taxon>Alphaproteobacteria</taxon>
        <taxon>Sphingomonadales</taxon>
        <taxon>Rhizorhabdaceae</taxon>
        <taxon>Alterirhizorhabdus</taxon>
    </lineage>
</organism>
<keyword evidence="4" id="KW-0808">Transferase</keyword>
<keyword evidence="6 8" id="KW-1133">Transmembrane helix</keyword>
<dbReference type="InterPro" id="IPR050297">
    <property type="entry name" value="LipidA_mod_glycosyltrf_83"/>
</dbReference>
<dbReference type="RefSeq" id="WP_145149316.1">
    <property type="nucleotide sequence ID" value="NZ_VNIM01000018.1"/>
</dbReference>
<evidence type="ECO:0000256" key="1">
    <source>
        <dbReference type="ARBA" id="ARBA00004651"/>
    </source>
</evidence>
<keyword evidence="7 8" id="KW-0472">Membrane</keyword>
<proteinExistence type="predicted"/>
<evidence type="ECO:0000256" key="2">
    <source>
        <dbReference type="ARBA" id="ARBA00022475"/>
    </source>
</evidence>
<evidence type="ECO:0000256" key="3">
    <source>
        <dbReference type="ARBA" id="ARBA00022676"/>
    </source>
</evidence>
<evidence type="ECO:0000256" key="8">
    <source>
        <dbReference type="SAM" id="Phobius"/>
    </source>
</evidence>
<dbReference type="GO" id="GO:0009103">
    <property type="term" value="P:lipopolysaccharide biosynthetic process"/>
    <property type="evidence" value="ECO:0007669"/>
    <property type="project" value="UniProtKB-ARBA"/>
</dbReference>
<evidence type="ECO:0000256" key="4">
    <source>
        <dbReference type="ARBA" id="ARBA00022679"/>
    </source>
</evidence>
<sequence length="519" mass="56183">MTRAILPRPPLRLAALLAVAAIVAFGIWARVWHTLREPLWLDEAYSAYAAAKGFGFLWHVVPLYETHPPFYYSLVRVWTLAFGDSLAGHRSLGIVAGIATLAVVPLIAREAARRFPDRFGKGRLLALAMLLLAALSPSLVAMTREVRPYPVMILVYAATTLALLTLGRHAAAGRGIARRPFAGYLLGLALMLWLHNLGPLYGVAIGLAFLALVARPGLSRADWLLIVGGHLVVALAWLPALLILLDQAPTWVHSTWLKFSFDAMRWRLALLWAAPGAIAMIAGLVLAAGAVATLARRAEGWRVLLALLLLAGVPVALSVALSVAVAPVFIVRTMTPVAVPALVLLAIGAVGMARPWRWIMLAALAALAIEMAAIDLRERAGGPMQDWYGTVDWLAVRYRPGDAVWAYPNEGALPFDYAVRDRRMAVATRAIPTPIPTLDSGPGAWNPTGSRGVFSLPPARLEAIARDGEAIPTIWLLRLGANAYDKGDVLLHALERDRVRVGRWKSGPIEIIGLRRRGI</sequence>
<evidence type="ECO:0008006" key="11">
    <source>
        <dbReference type="Google" id="ProtNLM"/>
    </source>
</evidence>
<comment type="caution">
    <text evidence="9">The sequence shown here is derived from an EMBL/GenBank/DDBJ whole genome shotgun (WGS) entry which is preliminary data.</text>
</comment>
<keyword evidence="2" id="KW-1003">Cell membrane</keyword>